<dbReference type="GeneID" id="108861453"/>
<name>A0A6J0P4C8_RAPSA</name>
<dbReference type="SMART" id="SM00579">
    <property type="entry name" value="FBD"/>
    <property type="match status" value="1"/>
</dbReference>
<dbReference type="SUPFAM" id="SSF81383">
    <property type="entry name" value="F-box domain"/>
    <property type="match status" value="1"/>
</dbReference>
<dbReference type="AlphaFoldDB" id="A0A6J0P4C8"/>
<dbReference type="KEGG" id="rsz:108861453"/>
<dbReference type="OrthoDB" id="1049345at2759"/>
<dbReference type="InterPro" id="IPR032675">
    <property type="entry name" value="LRR_dom_sf"/>
</dbReference>
<dbReference type="PANTHER" id="PTHR31293">
    <property type="entry name" value="RNI-LIKE SUPERFAMILY PROTEIN"/>
    <property type="match status" value="1"/>
</dbReference>
<protein>
    <submittedName>
        <fullName evidence="2">F-box/LRR-repeat protein At3g58980-like</fullName>
    </submittedName>
</protein>
<dbReference type="SUPFAM" id="SSF52047">
    <property type="entry name" value="RNI-like"/>
    <property type="match status" value="1"/>
</dbReference>
<dbReference type="InterPro" id="IPR036047">
    <property type="entry name" value="F-box-like_dom_sf"/>
</dbReference>
<dbReference type="Pfam" id="PF24758">
    <property type="entry name" value="LRR_At5g56370"/>
    <property type="match status" value="1"/>
</dbReference>
<dbReference type="InterPro" id="IPR055294">
    <property type="entry name" value="FBL60-like"/>
</dbReference>
<dbReference type="Proteomes" id="UP000504610">
    <property type="component" value="Chromosome 5"/>
</dbReference>
<evidence type="ECO:0000313" key="1">
    <source>
        <dbReference type="Proteomes" id="UP000504610"/>
    </source>
</evidence>
<sequence>MGVINHILSFLTLKKSAQTSVLSKRWRILFAFSPTLDLLPYKNQMRRPRFLRFVERVLYVSGNSSIKKFSLSCCRKGYRTKLWLRDVLNRGGVLDLHLSLGVADADLPGEIFTCKTLVELKLTGFCINELPDDASLPALKKLFLNSVQFHSLPHVCAFAKLLSACPVLEELVLVDLRWDLWKWSRSLSSPSLRKLTIRHRQFRGVNMSDFGSITIDTPSVTHLDYEDLVPSSYLVVNLNSLVEANLDLVVTVDHGWNSRLAREGDNITCNPTDLFKGMRNVQIMNLLSPESSEIFYLFRGAIPVFEKLFHLSITTELTACWSGLVFLLNHCPNLETLTIKGPFHYDSSDSVCDCLSGYSFLLSCHLKVVKITEYEGTTGELLQLKHILEKLSRLELLEVSIWGTGDLKFQTAKDLLMLPRASSKCKIQVIN</sequence>
<dbReference type="Gene3D" id="3.80.10.10">
    <property type="entry name" value="Ribonuclease Inhibitor"/>
    <property type="match status" value="1"/>
</dbReference>
<dbReference type="InterPro" id="IPR055411">
    <property type="entry name" value="LRR_FXL15/At3g58940/PEG3-like"/>
</dbReference>
<dbReference type="InterPro" id="IPR006566">
    <property type="entry name" value="FBD"/>
</dbReference>
<keyword evidence="1" id="KW-1185">Reference proteome</keyword>
<evidence type="ECO:0000313" key="2">
    <source>
        <dbReference type="RefSeq" id="XP_018490819.1"/>
    </source>
</evidence>
<reference evidence="2" key="2">
    <citation type="submission" date="2025-08" db="UniProtKB">
        <authorList>
            <consortium name="RefSeq"/>
        </authorList>
    </citation>
    <scope>IDENTIFICATION</scope>
    <source>
        <tissue evidence="2">Leaf</tissue>
    </source>
</reference>
<organism evidence="1 2">
    <name type="scientific">Raphanus sativus</name>
    <name type="common">Radish</name>
    <name type="synonym">Raphanus raphanistrum var. sativus</name>
    <dbReference type="NCBI Taxonomy" id="3726"/>
    <lineage>
        <taxon>Eukaryota</taxon>
        <taxon>Viridiplantae</taxon>
        <taxon>Streptophyta</taxon>
        <taxon>Embryophyta</taxon>
        <taxon>Tracheophyta</taxon>
        <taxon>Spermatophyta</taxon>
        <taxon>Magnoliopsida</taxon>
        <taxon>eudicotyledons</taxon>
        <taxon>Gunneridae</taxon>
        <taxon>Pentapetalae</taxon>
        <taxon>rosids</taxon>
        <taxon>malvids</taxon>
        <taxon>Brassicales</taxon>
        <taxon>Brassicaceae</taxon>
        <taxon>Brassiceae</taxon>
        <taxon>Raphanus</taxon>
    </lineage>
</organism>
<dbReference type="PANTHER" id="PTHR31293:SF12">
    <property type="entry name" value="RNI-LIKE SUPERFAMILY PROTEIN"/>
    <property type="match status" value="1"/>
</dbReference>
<gene>
    <name evidence="2" type="primary">LOC108861453</name>
</gene>
<proteinExistence type="predicted"/>
<reference evidence="1" key="1">
    <citation type="journal article" date="2019" name="Database">
        <title>The radish genome database (RadishGD): an integrated information resource for radish genomics.</title>
        <authorList>
            <person name="Yu H.J."/>
            <person name="Baek S."/>
            <person name="Lee Y.J."/>
            <person name="Cho A."/>
            <person name="Mun J.H."/>
        </authorList>
    </citation>
    <scope>NUCLEOTIDE SEQUENCE [LARGE SCALE GENOMIC DNA]</scope>
    <source>
        <strain evidence="1">cv. WK10039</strain>
    </source>
</reference>
<accession>A0A6J0P4C8</accession>
<dbReference type="RefSeq" id="XP_018490819.1">
    <property type="nucleotide sequence ID" value="XM_018635317.2"/>
</dbReference>